<feature type="compositionally biased region" description="Polar residues" evidence="2">
    <location>
        <begin position="1"/>
        <end position="13"/>
    </location>
</feature>
<sequence>MFLPSTKTSVSRGDNTHIPVNHGSLNATKATHLHVRHNNLSPNDLLMSYRDDNGNLKVMTKFYFLSLCNNVQLREGYPRFTGHSFHIGGMTLLLQDGVDPEYVKMCGRWKSSTFTHYWRDLHTCASVHIDRVYARKRLHQHLSA</sequence>
<dbReference type="GO" id="GO:0003677">
    <property type="term" value="F:DNA binding"/>
    <property type="evidence" value="ECO:0007669"/>
    <property type="project" value="InterPro"/>
</dbReference>
<dbReference type="GO" id="GO:0006310">
    <property type="term" value="P:DNA recombination"/>
    <property type="evidence" value="ECO:0007669"/>
    <property type="project" value="UniProtKB-KW"/>
</dbReference>
<dbReference type="EMBL" id="JAACJM010000551">
    <property type="protein sequence ID" value="KAF5311399.1"/>
    <property type="molecule type" value="Genomic_DNA"/>
</dbReference>
<dbReference type="SUPFAM" id="SSF56349">
    <property type="entry name" value="DNA breaking-rejoining enzymes"/>
    <property type="match status" value="1"/>
</dbReference>
<evidence type="ECO:0000256" key="2">
    <source>
        <dbReference type="SAM" id="MobiDB-lite"/>
    </source>
</evidence>
<evidence type="ECO:0000313" key="3">
    <source>
        <dbReference type="EMBL" id="KAF5311399.1"/>
    </source>
</evidence>
<dbReference type="InterPro" id="IPR011010">
    <property type="entry name" value="DNA_brk_join_enz"/>
</dbReference>
<evidence type="ECO:0000313" key="4">
    <source>
        <dbReference type="Proteomes" id="UP000559256"/>
    </source>
</evidence>
<dbReference type="GO" id="GO:0015074">
    <property type="term" value="P:DNA integration"/>
    <property type="evidence" value="ECO:0007669"/>
    <property type="project" value="InterPro"/>
</dbReference>
<accession>A0A8H5ET47</accession>
<keyword evidence="4" id="KW-1185">Reference proteome</keyword>
<evidence type="ECO:0008006" key="5">
    <source>
        <dbReference type="Google" id="ProtNLM"/>
    </source>
</evidence>
<proteinExistence type="predicted"/>
<reference evidence="3 4" key="1">
    <citation type="journal article" date="2020" name="ISME J.">
        <title>Uncovering the hidden diversity of litter-decomposition mechanisms in mushroom-forming fungi.</title>
        <authorList>
            <person name="Floudas D."/>
            <person name="Bentzer J."/>
            <person name="Ahren D."/>
            <person name="Johansson T."/>
            <person name="Persson P."/>
            <person name="Tunlid A."/>
        </authorList>
    </citation>
    <scope>NUCLEOTIDE SEQUENCE [LARGE SCALE GENOMIC DNA]</scope>
    <source>
        <strain evidence="3 4">CBS 291.85</strain>
    </source>
</reference>
<dbReference type="OrthoDB" id="3254696at2759"/>
<dbReference type="Gene3D" id="1.10.443.10">
    <property type="entry name" value="Intergrase catalytic core"/>
    <property type="match status" value="1"/>
</dbReference>
<protein>
    <recommendedName>
        <fullName evidence="5">Tyr recombinase domain-containing protein</fullName>
    </recommendedName>
</protein>
<dbReference type="InterPro" id="IPR013762">
    <property type="entry name" value="Integrase-like_cat_sf"/>
</dbReference>
<name>A0A8H5ET47_9AGAR</name>
<feature type="region of interest" description="Disordered" evidence="2">
    <location>
        <begin position="1"/>
        <end position="22"/>
    </location>
</feature>
<comment type="caution">
    <text evidence="3">The sequence shown here is derived from an EMBL/GenBank/DDBJ whole genome shotgun (WGS) entry which is preliminary data.</text>
</comment>
<gene>
    <name evidence="3" type="ORF">D9758_019133</name>
</gene>
<keyword evidence="1" id="KW-0233">DNA recombination</keyword>
<dbReference type="Proteomes" id="UP000559256">
    <property type="component" value="Unassembled WGS sequence"/>
</dbReference>
<organism evidence="3 4">
    <name type="scientific">Tetrapyrgos nigripes</name>
    <dbReference type="NCBI Taxonomy" id="182062"/>
    <lineage>
        <taxon>Eukaryota</taxon>
        <taxon>Fungi</taxon>
        <taxon>Dikarya</taxon>
        <taxon>Basidiomycota</taxon>
        <taxon>Agaricomycotina</taxon>
        <taxon>Agaricomycetes</taxon>
        <taxon>Agaricomycetidae</taxon>
        <taxon>Agaricales</taxon>
        <taxon>Marasmiineae</taxon>
        <taxon>Marasmiaceae</taxon>
        <taxon>Tetrapyrgos</taxon>
    </lineage>
</organism>
<dbReference type="AlphaFoldDB" id="A0A8H5ET47"/>
<evidence type="ECO:0000256" key="1">
    <source>
        <dbReference type="ARBA" id="ARBA00023172"/>
    </source>
</evidence>